<gene>
    <name evidence="1" type="ORF">C1638_020565</name>
</gene>
<keyword evidence="2" id="KW-1185">Reference proteome</keyword>
<dbReference type="RefSeq" id="WP_109623808.1">
    <property type="nucleotide sequence ID" value="NZ_PPEI02000009.1"/>
</dbReference>
<dbReference type="EMBL" id="PPEI02000009">
    <property type="protein sequence ID" value="PWN59963.1"/>
    <property type="molecule type" value="Genomic_DNA"/>
</dbReference>
<evidence type="ECO:0000313" key="2">
    <source>
        <dbReference type="Proteomes" id="UP000236182"/>
    </source>
</evidence>
<name>A0A316WHV7_9FLAO</name>
<proteinExistence type="predicted"/>
<dbReference type="OrthoDB" id="6372253at2"/>
<dbReference type="AlphaFoldDB" id="A0A316WHV7"/>
<accession>A0A316WHV7</accession>
<evidence type="ECO:0000313" key="1">
    <source>
        <dbReference type="EMBL" id="PWN59963.1"/>
    </source>
</evidence>
<dbReference type="Proteomes" id="UP000236182">
    <property type="component" value="Unassembled WGS sequence"/>
</dbReference>
<organism evidence="1 2">
    <name type="scientific">Chryseobacterium oncorhynchi</name>
    <dbReference type="NCBI Taxonomy" id="741074"/>
    <lineage>
        <taxon>Bacteria</taxon>
        <taxon>Pseudomonadati</taxon>
        <taxon>Bacteroidota</taxon>
        <taxon>Flavobacteriia</taxon>
        <taxon>Flavobacteriales</taxon>
        <taxon>Weeksellaceae</taxon>
        <taxon>Chryseobacterium group</taxon>
        <taxon>Chryseobacterium</taxon>
    </lineage>
</organism>
<protein>
    <submittedName>
        <fullName evidence="1">Uncharacterized protein</fullName>
    </submittedName>
</protein>
<reference evidence="1" key="1">
    <citation type="submission" date="2018-04" db="EMBL/GenBank/DDBJ databases">
        <title>Draft Genome Sequences of Chryseobacterium lactis NCTC11390T isolated from milk, Chryseobacterium oncorhynchi 701B-08T from rainbow trout, and Chryseobacterium viscerum 687B-08T from diseased fish.</title>
        <authorList>
            <person name="Jeong J.-J."/>
            <person name="Lee Y.J."/>
            <person name="Pathiraja D."/>
            <person name="Park B."/>
            <person name="Choi I.-G."/>
            <person name="Kim K.D."/>
        </authorList>
    </citation>
    <scope>NUCLEOTIDE SEQUENCE [LARGE SCALE GENOMIC DNA]</scope>
    <source>
        <strain evidence="1">701B-08</strain>
    </source>
</reference>
<comment type="caution">
    <text evidence="1">The sequence shown here is derived from an EMBL/GenBank/DDBJ whole genome shotgun (WGS) entry which is preliminary data.</text>
</comment>
<sequence>MNYELLTKQDFYAKINLFEHYDLMPESLKIIADKYNEILEDSDNQYKDLEKFLLEINEIGYTFDYYLDAVPYDLRPISMSEQLKLEALIDKEEGIDKVDFVSEMVDARIKELNQQFVDALIKADEKLANEILDEVNFLNSYYKGERFIDQVYLYNKEIVTEIDSRLNNLLRGKEDFYIDLHSEDGNNVLSWALKALDEHTLNEKLISYFNTAFRQEVESWDANETSEDYIVWKFEYDEIKEELCDILNDYTFIPSPININHRIQSDKWASELDNRTSISNGLSNNKVAELQSNHYTLSRVIAKKEGVPAARYLPSKENHLYESIFSKFAHDSKLKDLLQKLRDYTIENEFRKGIQIVTNLPSLSSFLNLYFEIKDTPMWDFAGKTGKGILKTVLDYLENPVLNTIKDYFNLSAPQDPSLAAYRIADESEYDDKMSLSQYENKLTEYESTLNKIIEKLEQENVSLTKLNSLNILDEYHVKIFNNLTDYLQSNINNLKHIKIMEPNQSKPEKQINEIEVGKLASVSRPDFFFKGKIKEFDSGSATIVNLNGEAEKFAKKDIYLFFPGQKYDRREIEDLFTNAPGKLDFSQMSKEDLTKLMRGELTTSIFNGTSYKDNVEKEYQFKIRTEFNSEHRKLELKPYFKHDQQIDWSQKTVFGKNLSDEQIDKLVDGKSIVLNVEKEEKNYSVKVHYDSDINQVVFDNFVNKTEKASKNKLEFKDNFEYEEFLRNDVTMFDNASKVNLHQLNKAILILDLAELNEFLTDFSIENSKIDILINSPGILRGNDSVEVLKAGILQDINSSSEKVDLFKEKFKSFSQSNEQNVNVKNKI</sequence>